<comment type="caution">
    <text evidence="9">The sequence shown here is derived from an EMBL/GenBank/DDBJ whole genome shotgun (WGS) entry which is preliminary data.</text>
</comment>
<keyword evidence="3" id="KW-1003">Cell membrane</keyword>
<dbReference type="Proteomes" id="UP000732378">
    <property type="component" value="Unassembled WGS sequence"/>
</dbReference>
<protein>
    <submittedName>
        <fullName evidence="9">Peptide/nickel transport system permease protein</fullName>
    </submittedName>
</protein>
<name>A0ABS2MA09_9ACTN</name>
<proteinExistence type="inferred from homology"/>
<evidence type="ECO:0000256" key="3">
    <source>
        <dbReference type="ARBA" id="ARBA00022475"/>
    </source>
</evidence>
<dbReference type="Gene3D" id="1.10.3720.10">
    <property type="entry name" value="MetI-like"/>
    <property type="match status" value="1"/>
</dbReference>
<feature type="transmembrane region" description="Helical" evidence="7">
    <location>
        <begin position="270"/>
        <end position="298"/>
    </location>
</feature>
<comment type="similarity">
    <text evidence="7">Belongs to the binding-protein-dependent transport system permease family.</text>
</comment>
<evidence type="ECO:0000259" key="8">
    <source>
        <dbReference type="PROSITE" id="PS50928"/>
    </source>
</evidence>
<dbReference type="InterPro" id="IPR050366">
    <property type="entry name" value="BP-dependent_transpt_permease"/>
</dbReference>
<dbReference type="InterPro" id="IPR035906">
    <property type="entry name" value="MetI-like_sf"/>
</dbReference>
<dbReference type="Pfam" id="PF00528">
    <property type="entry name" value="BPD_transp_1"/>
    <property type="match status" value="1"/>
</dbReference>
<keyword evidence="4 7" id="KW-0812">Transmembrane</keyword>
<keyword evidence="10" id="KW-1185">Reference proteome</keyword>
<gene>
    <name evidence="9" type="ORF">JOE61_001845</name>
</gene>
<dbReference type="Pfam" id="PF12911">
    <property type="entry name" value="OppC_N"/>
    <property type="match status" value="1"/>
</dbReference>
<evidence type="ECO:0000256" key="5">
    <source>
        <dbReference type="ARBA" id="ARBA00022989"/>
    </source>
</evidence>
<feature type="transmembrane region" description="Helical" evidence="7">
    <location>
        <begin position="39"/>
        <end position="59"/>
    </location>
</feature>
<sequence>MSAPASPAAGTSAAQLARRRRHDAWRRGWREFRRHRSGVAGLVVLTGFVLLALLAPVIADAEGLSVTRAQGGVLQPPSTAYLLGTDDNGRSVLTLLIWGARVSLLVGLMATVISMVIGTLVGLLSGYFGGWPGALLFRLTEWFLVIPFLPLAIVLASVLGRSLLNIALVIGVTSWTSTALLIRSQTLSIKERAYLERARGLGAGHLHLLRRHVLPNVAPLVFANTTLTVAVAILAETTLSFLGLGDPTRVSWGSMLEDAFRVGAITTGSWWFIVPPGVCVVLVVLSFTLVGQALESVLDPRLRERR</sequence>
<evidence type="ECO:0000313" key="10">
    <source>
        <dbReference type="Proteomes" id="UP000732378"/>
    </source>
</evidence>
<keyword evidence="2 7" id="KW-0813">Transport</keyword>
<evidence type="ECO:0000256" key="1">
    <source>
        <dbReference type="ARBA" id="ARBA00004651"/>
    </source>
</evidence>
<dbReference type="SUPFAM" id="SSF161098">
    <property type="entry name" value="MetI-like"/>
    <property type="match status" value="1"/>
</dbReference>
<keyword evidence="6 7" id="KW-0472">Membrane</keyword>
<comment type="subcellular location">
    <subcellularLocation>
        <location evidence="1 7">Cell membrane</location>
        <topology evidence="1 7">Multi-pass membrane protein</topology>
    </subcellularLocation>
</comment>
<dbReference type="CDD" id="cd06261">
    <property type="entry name" value="TM_PBP2"/>
    <property type="match status" value="1"/>
</dbReference>
<dbReference type="InterPro" id="IPR025966">
    <property type="entry name" value="OppC_N"/>
</dbReference>
<feature type="transmembrane region" description="Helical" evidence="7">
    <location>
        <begin position="162"/>
        <end position="182"/>
    </location>
</feature>
<dbReference type="EMBL" id="JAFBBZ010000001">
    <property type="protein sequence ID" value="MBM7508031.1"/>
    <property type="molecule type" value="Genomic_DNA"/>
</dbReference>
<evidence type="ECO:0000256" key="2">
    <source>
        <dbReference type="ARBA" id="ARBA00022448"/>
    </source>
</evidence>
<dbReference type="PROSITE" id="PS50928">
    <property type="entry name" value="ABC_TM1"/>
    <property type="match status" value="1"/>
</dbReference>
<organism evidence="9 10">
    <name type="scientific">Nocardioides salarius</name>
    <dbReference type="NCBI Taxonomy" id="374513"/>
    <lineage>
        <taxon>Bacteria</taxon>
        <taxon>Bacillati</taxon>
        <taxon>Actinomycetota</taxon>
        <taxon>Actinomycetes</taxon>
        <taxon>Propionibacteriales</taxon>
        <taxon>Nocardioidaceae</taxon>
        <taxon>Nocardioides</taxon>
    </lineage>
</organism>
<evidence type="ECO:0000256" key="6">
    <source>
        <dbReference type="ARBA" id="ARBA00023136"/>
    </source>
</evidence>
<evidence type="ECO:0000256" key="7">
    <source>
        <dbReference type="RuleBase" id="RU363032"/>
    </source>
</evidence>
<reference evidence="9 10" key="1">
    <citation type="submission" date="2021-01" db="EMBL/GenBank/DDBJ databases">
        <title>Sequencing the genomes of 1000 actinobacteria strains.</title>
        <authorList>
            <person name="Klenk H.-P."/>
        </authorList>
    </citation>
    <scope>NUCLEOTIDE SEQUENCE [LARGE SCALE GENOMIC DNA]</scope>
    <source>
        <strain evidence="9 10">DSM 18239</strain>
    </source>
</reference>
<keyword evidence="5 7" id="KW-1133">Transmembrane helix</keyword>
<dbReference type="RefSeq" id="WP_193669808.1">
    <property type="nucleotide sequence ID" value="NZ_JACDTV010000010.1"/>
</dbReference>
<dbReference type="InterPro" id="IPR000515">
    <property type="entry name" value="MetI-like"/>
</dbReference>
<feature type="transmembrane region" description="Helical" evidence="7">
    <location>
        <begin position="217"/>
        <end position="235"/>
    </location>
</feature>
<feature type="domain" description="ABC transmembrane type-1" evidence="8">
    <location>
        <begin position="100"/>
        <end position="291"/>
    </location>
</feature>
<accession>A0ABS2MA09</accession>
<feature type="transmembrane region" description="Helical" evidence="7">
    <location>
        <begin position="102"/>
        <end position="128"/>
    </location>
</feature>
<evidence type="ECO:0000313" key="9">
    <source>
        <dbReference type="EMBL" id="MBM7508031.1"/>
    </source>
</evidence>
<dbReference type="PANTHER" id="PTHR43386">
    <property type="entry name" value="OLIGOPEPTIDE TRANSPORT SYSTEM PERMEASE PROTEIN APPC"/>
    <property type="match status" value="1"/>
</dbReference>
<dbReference type="PANTHER" id="PTHR43386:SF1">
    <property type="entry name" value="D,D-DIPEPTIDE TRANSPORT SYSTEM PERMEASE PROTEIN DDPC-RELATED"/>
    <property type="match status" value="1"/>
</dbReference>
<feature type="transmembrane region" description="Helical" evidence="7">
    <location>
        <begin position="135"/>
        <end position="156"/>
    </location>
</feature>
<evidence type="ECO:0000256" key="4">
    <source>
        <dbReference type="ARBA" id="ARBA00022692"/>
    </source>
</evidence>